<keyword evidence="2" id="KW-1185">Reference proteome</keyword>
<dbReference type="PROSITE" id="PS51257">
    <property type="entry name" value="PROKAR_LIPOPROTEIN"/>
    <property type="match status" value="1"/>
</dbReference>
<evidence type="ECO:0008006" key="3">
    <source>
        <dbReference type="Google" id="ProtNLM"/>
    </source>
</evidence>
<reference evidence="1 2" key="1">
    <citation type="submission" date="2007-03" db="EMBL/GenBank/DDBJ databases">
        <title>Complete sequence of Shewanella loihica PV-4.</title>
        <authorList>
            <consortium name="US DOE Joint Genome Institute"/>
            <person name="Copeland A."/>
            <person name="Lucas S."/>
            <person name="Lapidus A."/>
            <person name="Barry K."/>
            <person name="Detter J.C."/>
            <person name="Glavina del Rio T."/>
            <person name="Hammon N."/>
            <person name="Israni S."/>
            <person name="Dalin E."/>
            <person name="Tice H."/>
            <person name="Pitluck S."/>
            <person name="Chain P."/>
            <person name="Malfatti S."/>
            <person name="Shin M."/>
            <person name="Vergez L."/>
            <person name="Schmutz J."/>
            <person name="Larimer F."/>
            <person name="Land M."/>
            <person name="Hauser L."/>
            <person name="Kyrpides N."/>
            <person name="Mikhailova N."/>
            <person name="Romine M.F."/>
            <person name="Serres G."/>
            <person name="Fredrickson J."/>
            <person name="Tiedje J."/>
            <person name="Richardson P."/>
        </authorList>
    </citation>
    <scope>NUCLEOTIDE SEQUENCE [LARGE SCALE GENOMIC DNA]</scope>
    <source>
        <strain evidence="2">ATCC BAA-1088 / PV-4</strain>
    </source>
</reference>
<gene>
    <name evidence="1" type="ordered locus">Shew_2591</name>
</gene>
<protein>
    <recommendedName>
        <fullName evidence="3">Lipoprotein</fullName>
    </recommendedName>
</protein>
<proteinExistence type="predicted"/>
<evidence type="ECO:0000313" key="1">
    <source>
        <dbReference type="EMBL" id="ABO24457.1"/>
    </source>
</evidence>
<dbReference type="KEGG" id="slo:Shew_2591"/>
<dbReference type="Proteomes" id="UP000001558">
    <property type="component" value="Chromosome"/>
</dbReference>
<dbReference type="eggNOG" id="ENOG5031MH5">
    <property type="taxonomic scope" value="Bacteria"/>
</dbReference>
<evidence type="ECO:0000313" key="2">
    <source>
        <dbReference type="Proteomes" id="UP000001558"/>
    </source>
</evidence>
<dbReference type="AlphaFoldDB" id="A3QG59"/>
<organism evidence="1 2">
    <name type="scientific">Shewanella loihica (strain ATCC BAA-1088 / PV-4)</name>
    <dbReference type="NCBI Taxonomy" id="323850"/>
    <lineage>
        <taxon>Bacteria</taxon>
        <taxon>Pseudomonadati</taxon>
        <taxon>Pseudomonadota</taxon>
        <taxon>Gammaproteobacteria</taxon>
        <taxon>Alteromonadales</taxon>
        <taxon>Shewanellaceae</taxon>
        <taxon>Shewanella</taxon>
    </lineage>
</organism>
<sequence precursor="true">MKVTWGKEKTMKATIIVLMASVSLGLMSGCASNKSLDQAFYDGVKKSAESRPNNPDNRVEDKDLGGGVVNVIFHGTGKLIHGDGTTK</sequence>
<dbReference type="HOGENOM" id="CLU_2481569_0_0_6"/>
<name>A3QG59_SHELP</name>
<accession>A3QG59</accession>
<dbReference type="EMBL" id="CP000606">
    <property type="protein sequence ID" value="ABO24457.1"/>
    <property type="molecule type" value="Genomic_DNA"/>
</dbReference>